<dbReference type="GeneID" id="95761797"/>
<evidence type="ECO:0000313" key="4">
    <source>
        <dbReference type="EMBL" id="MDR6333052.1"/>
    </source>
</evidence>
<dbReference type="Pfam" id="PF04392">
    <property type="entry name" value="ABC_sub_bind"/>
    <property type="match status" value="1"/>
</dbReference>
<protein>
    <submittedName>
        <fullName evidence="4">ABC transport system substrate-binding protein</fullName>
    </submittedName>
    <submittedName>
        <fullName evidence="3">ABC transporter substrate-binding protein</fullName>
    </submittedName>
</protein>
<dbReference type="Gene3D" id="3.40.50.2300">
    <property type="match status" value="2"/>
</dbReference>
<evidence type="ECO:0000313" key="3">
    <source>
        <dbReference type="EMBL" id="GLI21329.1"/>
    </source>
</evidence>
<gene>
    <name evidence="4" type="ORF">GGQ86_001516</name>
    <name evidence="3" type="ORF">XFLAVUS301_10030</name>
</gene>
<dbReference type="Proteomes" id="UP001245370">
    <property type="component" value="Unassembled WGS sequence"/>
</dbReference>
<reference evidence="4 6" key="2">
    <citation type="submission" date="2023-07" db="EMBL/GenBank/DDBJ databases">
        <title>Genomic Encyclopedia of Type Strains, Phase IV (KMG-IV): sequencing the most valuable type-strain genomes for metagenomic binning, comparative biology and taxonomic classification.</title>
        <authorList>
            <person name="Goeker M."/>
        </authorList>
    </citation>
    <scope>NUCLEOTIDE SEQUENCE [LARGE SCALE GENOMIC DNA]</scope>
    <source>
        <strain evidence="4 6">DSM 338</strain>
    </source>
</reference>
<evidence type="ECO:0000256" key="1">
    <source>
        <dbReference type="SAM" id="MobiDB-lite"/>
    </source>
</evidence>
<sequence length="357" mass="37787">MDRRSLLALGLGAGAAGLVGSVPGAFAQTNGTNGQPRPAGAPAPAPAARGDAFRVLMLTFRGDTDVERGFRDYFAANDIKVEFMTRDVERDASKVKPILAEVLPTFRPNLIYTYGTPLTLGVAGPYDAPPTAGFVRDIPVVFALVAAPVQVKIAPSLASSGRNVTGAVHVVPTDVQLRAMQSYKAFKKVGVIYSPNESNSVAIIDEMKAFAGTIGAEVLAQPLTMVGNKPTGDGVEDFVRNLKAQGAEWLYLPADTFLATIFDRVGPAALAAGLPTFGATEFFLREGLGLVGLVSRYYSVGQLAASKAAEILVQHVPPQDIPIETLKRFALIINMNVAKQLGVYPPIAMLNYAEVIT</sequence>
<dbReference type="PANTHER" id="PTHR35271:SF1">
    <property type="entry name" value="ABC TRANSPORTER, SUBSTRATE-BINDING LIPOPROTEIN"/>
    <property type="match status" value="1"/>
</dbReference>
<dbReference type="RefSeq" id="WP_169121813.1">
    <property type="nucleotide sequence ID" value="NZ_BSDO01000001.1"/>
</dbReference>
<dbReference type="PROSITE" id="PS51318">
    <property type="entry name" value="TAT"/>
    <property type="match status" value="1"/>
</dbReference>
<feature type="chain" id="PRO_5040878763" evidence="2">
    <location>
        <begin position="28"/>
        <end position="357"/>
    </location>
</feature>
<dbReference type="PANTHER" id="PTHR35271">
    <property type="entry name" value="ABC TRANSPORTER, SUBSTRATE-BINDING LIPOPROTEIN-RELATED"/>
    <property type="match status" value="1"/>
</dbReference>
<proteinExistence type="predicted"/>
<evidence type="ECO:0000256" key="2">
    <source>
        <dbReference type="SAM" id="SignalP"/>
    </source>
</evidence>
<dbReference type="AlphaFoldDB" id="A0A9W6FI80"/>
<name>A0A9W6FI80_XANFL</name>
<organism evidence="3 5">
    <name type="scientific">Xanthobacter flavus</name>
    <dbReference type="NCBI Taxonomy" id="281"/>
    <lineage>
        <taxon>Bacteria</taxon>
        <taxon>Pseudomonadati</taxon>
        <taxon>Pseudomonadota</taxon>
        <taxon>Alphaproteobacteria</taxon>
        <taxon>Hyphomicrobiales</taxon>
        <taxon>Xanthobacteraceae</taxon>
        <taxon>Xanthobacter</taxon>
    </lineage>
</organism>
<dbReference type="Proteomes" id="UP001144397">
    <property type="component" value="Unassembled WGS sequence"/>
</dbReference>
<evidence type="ECO:0000313" key="5">
    <source>
        <dbReference type="Proteomes" id="UP001144397"/>
    </source>
</evidence>
<feature type="signal peptide" evidence="2">
    <location>
        <begin position="1"/>
        <end position="27"/>
    </location>
</feature>
<evidence type="ECO:0000313" key="6">
    <source>
        <dbReference type="Proteomes" id="UP001245370"/>
    </source>
</evidence>
<dbReference type="InterPro" id="IPR007487">
    <property type="entry name" value="ABC_transpt-TYRBP-like"/>
</dbReference>
<accession>A0A9W6FI80</accession>
<comment type="caution">
    <text evidence="3">The sequence shown here is derived from an EMBL/GenBank/DDBJ whole genome shotgun (WGS) entry which is preliminary data.</text>
</comment>
<dbReference type="EMBL" id="JAVDPY010000002">
    <property type="protein sequence ID" value="MDR6333052.1"/>
    <property type="molecule type" value="Genomic_DNA"/>
</dbReference>
<reference evidence="3" key="1">
    <citation type="submission" date="2022-12" db="EMBL/GenBank/DDBJ databases">
        <title>Reference genome sequencing for broad-spectrum identification of bacterial and archaeal isolates by mass spectrometry.</title>
        <authorList>
            <person name="Sekiguchi Y."/>
            <person name="Tourlousse D.M."/>
        </authorList>
    </citation>
    <scope>NUCLEOTIDE SEQUENCE</scope>
    <source>
        <strain evidence="3">301</strain>
    </source>
</reference>
<keyword evidence="2" id="KW-0732">Signal</keyword>
<dbReference type="CDD" id="cd06325">
    <property type="entry name" value="PBP1_ABC_unchar_transporter"/>
    <property type="match status" value="1"/>
</dbReference>
<dbReference type="EMBL" id="BSDO01000001">
    <property type="protein sequence ID" value="GLI21329.1"/>
    <property type="molecule type" value="Genomic_DNA"/>
</dbReference>
<dbReference type="InterPro" id="IPR006311">
    <property type="entry name" value="TAT_signal"/>
</dbReference>
<keyword evidence="6" id="KW-1185">Reference proteome</keyword>
<feature type="region of interest" description="Disordered" evidence="1">
    <location>
        <begin position="27"/>
        <end position="46"/>
    </location>
</feature>